<accession>A0A2I0UH74</accession>
<protein>
    <submittedName>
        <fullName evidence="3">Rna-directed dna polymerase from mobile element jockey-like</fullName>
    </submittedName>
</protein>
<reference evidence="4" key="1">
    <citation type="submission" date="2017-11" db="EMBL/GenBank/DDBJ databases">
        <authorList>
            <person name="Lima N.C."/>
            <person name="Parody-Merino A.M."/>
            <person name="Battley P.F."/>
            <person name="Fidler A.E."/>
            <person name="Prosdocimi F."/>
        </authorList>
    </citation>
    <scope>NUCLEOTIDE SEQUENCE [LARGE SCALE GENOMIC DNA]</scope>
</reference>
<name>A0A2I0UH74_LIMLA</name>
<dbReference type="PANTHER" id="PTHR33332">
    <property type="entry name" value="REVERSE TRANSCRIPTASE DOMAIN-CONTAINING PROTEIN"/>
    <property type="match status" value="1"/>
</dbReference>
<reference evidence="4" key="2">
    <citation type="submission" date="2017-12" db="EMBL/GenBank/DDBJ databases">
        <title>Genome sequence of the Bar-tailed Godwit (Limosa lapponica baueri).</title>
        <authorList>
            <person name="Lima N.C.B."/>
            <person name="Parody-Merino A.M."/>
            <person name="Battley P.F."/>
            <person name="Fidler A.E."/>
            <person name="Prosdocimi F."/>
        </authorList>
    </citation>
    <scope>NUCLEOTIDE SEQUENCE [LARGE SCALE GENOMIC DNA]</scope>
</reference>
<dbReference type="PROSITE" id="PS50878">
    <property type="entry name" value="RT_POL"/>
    <property type="match status" value="1"/>
</dbReference>
<feature type="region of interest" description="Disordered" evidence="1">
    <location>
        <begin position="106"/>
        <end position="126"/>
    </location>
</feature>
<feature type="domain" description="Reverse transcriptase" evidence="2">
    <location>
        <begin position="137"/>
        <end position="371"/>
    </location>
</feature>
<gene>
    <name evidence="3" type="ORF">llap_4325</name>
</gene>
<keyword evidence="3" id="KW-0808">Transferase</keyword>
<proteinExistence type="predicted"/>
<dbReference type="InterPro" id="IPR000477">
    <property type="entry name" value="RT_dom"/>
</dbReference>
<sequence>MKGILTHENHVVYPEENPSQLTSVADTGTTGKTVEVINQLSGIPLLSRDVSFGILPSRSLKTLKCGLLKSRMQQEGFSSKESELRAKHNNMAGISSYFTNKEPGCRAASPGEDHGQRHEARGTGKIPNSFSIAPELHLALLDQSRQCPMSVLVKTVLRERGPSSPALSAKALTPVGYSFQQLTLIWTEALANQHDLVDKGRAIDIIYLELCKAFDTVPHHILVSKLESHGFDGWTTQWIRNWLDGRTQRVLVNGSMSKWQPVTSDVPQGSVLGPVLFNIFVADMDSGIECTHSKFADDTKLGGAVDTLEGRDAIQRDLDRLEKWARANRMKFNQAKCRDPHLGHDNPRHKYRLGGEWLESSPDERVLGVLVDEKLNMNWQCALAAQKANHILGCIKRSTTSRSWEFSVSTEDREQFIPIFKKGKKEDPSKYKPVSLTSVPGKIMEKIILGVIEKDFKENAVISQSPHAWESHALINPFVTRLPT</sequence>
<dbReference type="GO" id="GO:0003964">
    <property type="term" value="F:RNA-directed DNA polymerase activity"/>
    <property type="evidence" value="ECO:0007669"/>
    <property type="project" value="UniProtKB-KW"/>
</dbReference>
<keyword evidence="3" id="KW-0695">RNA-directed DNA polymerase</keyword>
<dbReference type="EMBL" id="KZ505763">
    <property type="protein sequence ID" value="PKU45381.1"/>
    <property type="molecule type" value="Genomic_DNA"/>
</dbReference>
<dbReference type="OrthoDB" id="416454at2759"/>
<keyword evidence="3" id="KW-0548">Nucleotidyltransferase</keyword>
<keyword evidence="4" id="KW-1185">Reference proteome</keyword>
<evidence type="ECO:0000313" key="3">
    <source>
        <dbReference type="EMBL" id="PKU45381.1"/>
    </source>
</evidence>
<dbReference type="Proteomes" id="UP000233556">
    <property type="component" value="Unassembled WGS sequence"/>
</dbReference>
<evidence type="ECO:0000259" key="2">
    <source>
        <dbReference type="PROSITE" id="PS50878"/>
    </source>
</evidence>
<organism evidence="3 4">
    <name type="scientific">Limosa lapponica baueri</name>
    <dbReference type="NCBI Taxonomy" id="1758121"/>
    <lineage>
        <taxon>Eukaryota</taxon>
        <taxon>Metazoa</taxon>
        <taxon>Chordata</taxon>
        <taxon>Craniata</taxon>
        <taxon>Vertebrata</taxon>
        <taxon>Euteleostomi</taxon>
        <taxon>Archelosauria</taxon>
        <taxon>Archosauria</taxon>
        <taxon>Dinosauria</taxon>
        <taxon>Saurischia</taxon>
        <taxon>Theropoda</taxon>
        <taxon>Coelurosauria</taxon>
        <taxon>Aves</taxon>
        <taxon>Neognathae</taxon>
        <taxon>Neoaves</taxon>
        <taxon>Charadriiformes</taxon>
        <taxon>Scolopacidae</taxon>
        <taxon>Limosa</taxon>
    </lineage>
</organism>
<feature type="compositionally biased region" description="Basic and acidic residues" evidence="1">
    <location>
        <begin position="111"/>
        <end position="122"/>
    </location>
</feature>
<evidence type="ECO:0000313" key="4">
    <source>
        <dbReference type="Proteomes" id="UP000233556"/>
    </source>
</evidence>
<dbReference type="Pfam" id="PF00078">
    <property type="entry name" value="RVT_1"/>
    <property type="match status" value="1"/>
</dbReference>
<dbReference type="AlphaFoldDB" id="A0A2I0UH74"/>
<evidence type="ECO:0000256" key="1">
    <source>
        <dbReference type="SAM" id="MobiDB-lite"/>
    </source>
</evidence>